<dbReference type="InterPro" id="IPR050121">
    <property type="entry name" value="Cytochrome_P450_monoxygenase"/>
</dbReference>
<evidence type="ECO:0000256" key="1">
    <source>
        <dbReference type="ARBA" id="ARBA00001971"/>
    </source>
</evidence>
<keyword evidence="4" id="KW-0479">Metal-binding</keyword>
<keyword evidence="10" id="KW-1185">Reference proteome</keyword>
<dbReference type="InterPro" id="IPR001128">
    <property type="entry name" value="Cyt_P450"/>
</dbReference>
<evidence type="ECO:0000256" key="7">
    <source>
        <dbReference type="ARBA" id="ARBA00023033"/>
    </source>
</evidence>
<dbReference type="EMBL" id="OZ037945">
    <property type="protein sequence ID" value="CAL1701535.1"/>
    <property type="molecule type" value="Genomic_DNA"/>
</dbReference>
<comment type="pathway">
    <text evidence="2">Secondary metabolite biosynthesis.</text>
</comment>
<proteinExistence type="inferred from homology"/>
<reference evidence="10" key="1">
    <citation type="submission" date="2024-04" db="EMBL/GenBank/DDBJ databases">
        <authorList>
            <person name="Shaw F."/>
            <person name="Minotto A."/>
        </authorList>
    </citation>
    <scope>NUCLEOTIDE SEQUENCE [LARGE SCALE GENOMIC DNA]</scope>
</reference>
<organism evidence="9 10">
    <name type="scientific">Somion occarium</name>
    <dbReference type="NCBI Taxonomy" id="3059160"/>
    <lineage>
        <taxon>Eukaryota</taxon>
        <taxon>Fungi</taxon>
        <taxon>Dikarya</taxon>
        <taxon>Basidiomycota</taxon>
        <taxon>Agaricomycotina</taxon>
        <taxon>Agaricomycetes</taxon>
        <taxon>Polyporales</taxon>
        <taxon>Cerrenaceae</taxon>
        <taxon>Somion</taxon>
    </lineage>
</organism>
<keyword evidence="8" id="KW-0812">Transmembrane</keyword>
<gene>
    <name evidence="9" type="ORF">GFSPODELE1_LOCUS3636</name>
</gene>
<evidence type="ECO:0000256" key="2">
    <source>
        <dbReference type="ARBA" id="ARBA00005179"/>
    </source>
</evidence>
<accession>A0ABP1D0W0</accession>
<keyword evidence="5" id="KW-0560">Oxidoreductase</keyword>
<protein>
    <recommendedName>
        <fullName evidence="11">Cytochrome P450</fullName>
    </recommendedName>
</protein>
<evidence type="ECO:0000256" key="4">
    <source>
        <dbReference type="ARBA" id="ARBA00022723"/>
    </source>
</evidence>
<dbReference type="SUPFAM" id="SSF48264">
    <property type="entry name" value="Cytochrome P450"/>
    <property type="match status" value="1"/>
</dbReference>
<dbReference type="Gene3D" id="1.10.630.10">
    <property type="entry name" value="Cytochrome P450"/>
    <property type="match status" value="1"/>
</dbReference>
<evidence type="ECO:0000313" key="10">
    <source>
        <dbReference type="Proteomes" id="UP001497453"/>
    </source>
</evidence>
<evidence type="ECO:0000256" key="8">
    <source>
        <dbReference type="SAM" id="Phobius"/>
    </source>
</evidence>
<evidence type="ECO:0008006" key="11">
    <source>
        <dbReference type="Google" id="ProtNLM"/>
    </source>
</evidence>
<keyword evidence="6" id="KW-0408">Iron</keyword>
<evidence type="ECO:0000256" key="5">
    <source>
        <dbReference type="ARBA" id="ARBA00023002"/>
    </source>
</evidence>
<comment type="cofactor">
    <cofactor evidence="1">
        <name>heme</name>
        <dbReference type="ChEBI" id="CHEBI:30413"/>
    </cofactor>
</comment>
<dbReference type="PANTHER" id="PTHR24305:SF187">
    <property type="entry name" value="P450, PUTATIVE (EUROFUNG)-RELATED"/>
    <property type="match status" value="1"/>
</dbReference>
<evidence type="ECO:0000256" key="3">
    <source>
        <dbReference type="ARBA" id="ARBA00010617"/>
    </source>
</evidence>
<evidence type="ECO:0000256" key="6">
    <source>
        <dbReference type="ARBA" id="ARBA00023004"/>
    </source>
</evidence>
<comment type="similarity">
    <text evidence="3">Belongs to the cytochrome P450 family.</text>
</comment>
<dbReference type="PRINTS" id="PR00385">
    <property type="entry name" value="P450"/>
</dbReference>
<feature type="transmembrane region" description="Helical" evidence="8">
    <location>
        <begin position="66"/>
        <end position="88"/>
    </location>
</feature>
<dbReference type="PANTHER" id="PTHR24305">
    <property type="entry name" value="CYTOCHROME P450"/>
    <property type="match status" value="1"/>
</dbReference>
<feature type="transmembrane region" description="Helical" evidence="8">
    <location>
        <begin position="37"/>
        <end position="54"/>
    </location>
</feature>
<dbReference type="Pfam" id="PF00067">
    <property type="entry name" value="p450"/>
    <property type="match status" value="1"/>
</dbReference>
<dbReference type="InterPro" id="IPR002401">
    <property type="entry name" value="Cyt_P450_E_grp-I"/>
</dbReference>
<name>A0ABP1D0W0_9APHY</name>
<evidence type="ECO:0000313" key="9">
    <source>
        <dbReference type="EMBL" id="CAL1701535.1"/>
    </source>
</evidence>
<sequence length="574" mass="63412">MSTSSLLQPLAEADPRVLALASGAAICFYVHKFPMRGDVGLLLEVALGGVIYAYQRSVQGATAGSALLFAISMIAYQYLSLALITVLWRISPFHPLAKFPGPIINKITSLKLAYIVWTGKRHLVIYGLHQKYGKVVRTGPNTLSFNSHAAVSPIYGAANAFAKSNAYIPGKIHGSGLFFIRPRDVHNARRKHWAPAFTPSALVTYKPAIEKRTNQMMDCIAERREGPHGAVNLAEVIQHWSYDVMGDLTFGGANRLELMNERDVGRYVESGQLATVVFEFLGEVPALFDIVWYFPVTKTITLLDNLAAKLIMVRQKSGKGSSTDIASHLVGASSNQTSCRSLITALQLGEHDTTLPKLTQDDLRMDALFAIQAGSDTTSGVLSFVFYFLLTNPEAYKRLQEELDQAFPDPDVPFNLELLNSLAYLDGVVHESLRLGTPFPGLPRVVPKEGAVVDNVYLPGETIVGVPAYSQEVDAENFWPEPLAYKPERWLPEGLGPGSRCRRSAIMSFSFGPYGCLGRTLAIQEMRIVTAKMLLTYDLKLSPDFDNDAFQKGILNMRTTIFEYPLRVVAHRRH</sequence>
<keyword evidence="8" id="KW-1133">Transmembrane helix</keyword>
<keyword evidence="8" id="KW-0472">Membrane</keyword>
<dbReference type="PRINTS" id="PR00463">
    <property type="entry name" value="EP450I"/>
</dbReference>
<dbReference type="Proteomes" id="UP001497453">
    <property type="component" value="Chromosome 2"/>
</dbReference>
<dbReference type="InterPro" id="IPR036396">
    <property type="entry name" value="Cyt_P450_sf"/>
</dbReference>
<keyword evidence="7" id="KW-0503">Monooxygenase</keyword>